<evidence type="ECO:0000313" key="2">
    <source>
        <dbReference type="EMBL" id="KAK3394772.1"/>
    </source>
</evidence>
<sequence length="91" mass="10022">MPIYLRLLVWGFCQAMSSLVAISCQWLALLQLPSGTTQQEPLGRAQFRTDRKSSFLLGLTEGLVEHEGLSLISDGQTQNKACQESLAINDP</sequence>
<keyword evidence="1" id="KW-0472">Membrane</keyword>
<proteinExistence type="predicted"/>
<dbReference type="Proteomes" id="UP001285441">
    <property type="component" value="Unassembled WGS sequence"/>
</dbReference>
<comment type="caution">
    <text evidence="2">The sequence shown here is derived from an EMBL/GenBank/DDBJ whole genome shotgun (WGS) entry which is preliminary data.</text>
</comment>
<accession>A0AAE0P7M7</accession>
<name>A0AAE0P7M7_9PEZI</name>
<organism evidence="2 3">
    <name type="scientific">Podospora didyma</name>
    <dbReference type="NCBI Taxonomy" id="330526"/>
    <lineage>
        <taxon>Eukaryota</taxon>
        <taxon>Fungi</taxon>
        <taxon>Dikarya</taxon>
        <taxon>Ascomycota</taxon>
        <taxon>Pezizomycotina</taxon>
        <taxon>Sordariomycetes</taxon>
        <taxon>Sordariomycetidae</taxon>
        <taxon>Sordariales</taxon>
        <taxon>Podosporaceae</taxon>
        <taxon>Podospora</taxon>
    </lineage>
</organism>
<dbReference type="PROSITE" id="PS51257">
    <property type="entry name" value="PROKAR_LIPOPROTEIN"/>
    <property type="match status" value="1"/>
</dbReference>
<protein>
    <submittedName>
        <fullName evidence="2">Uncharacterized protein</fullName>
    </submittedName>
</protein>
<keyword evidence="1" id="KW-0812">Transmembrane</keyword>
<dbReference type="EMBL" id="JAULSW010000001">
    <property type="protein sequence ID" value="KAK3394772.1"/>
    <property type="molecule type" value="Genomic_DNA"/>
</dbReference>
<evidence type="ECO:0000256" key="1">
    <source>
        <dbReference type="SAM" id="Phobius"/>
    </source>
</evidence>
<dbReference type="AlphaFoldDB" id="A0AAE0P7M7"/>
<keyword evidence="1" id="KW-1133">Transmembrane helix</keyword>
<reference evidence="2" key="2">
    <citation type="submission" date="2023-06" db="EMBL/GenBank/DDBJ databases">
        <authorList>
            <consortium name="Lawrence Berkeley National Laboratory"/>
            <person name="Haridas S."/>
            <person name="Hensen N."/>
            <person name="Bonometti L."/>
            <person name="Westerberg I."/>
            <person name="Brannstrom I.O."/>
            <person name="Guillou S."/>
            <person name="Cros-Aarteil S."/>
            <person name="Calhoun S."/>
            <person name="Kuo A."/>
            <person name="Mondo S."/>
            <person name="Pangilinan J."/>
            <person name="Riley R."/>
            <person name="LaButti K."/>
            <person name="Andreopoulos B."/>
            <person name="Lipzen A."/>
            <person name="Chen C."/>
            <person name="Yanf M."/>
            <person name="Daum C."/>
            <person name="Ng V."/>
            <person name="Clum A."/>
            <person name="Steindorff A."/>
            <person name="Ohm R."/>
            <person name="Martin F."/>
            <person name="Silar P."/>
            <person name="Natvig D."/>
            <person name="Lalanne C."/>
            <person name="Gautier V."/>
            <person name="Ament-velasquez S.L."/>
            <person name="Kruys A."/>
            <person name="Hutchinson M.I."/>
            <person name="Powell A.J."/>
            <person name="Barry K."/>
            <person name="Miller A.N."/>
            <person name="Grigoriev I.V."/>
            <person name="Debuchy R."/>
            <person name="Gladieux P."/>
            <person name="Thoren M.H."/>
            <person name="Johannesson H."/>
        </authorList>
    </citation>
    <scope>NUCLEOTIDE SEQUENCE</scope>
    <source>
        <strain evidence="2">CBS 232.78</strain>
    </source>
</reference>
<reference evidence="2" key="1">
    <citation type="journal article" date="2023" name="Mol. Phylogenet. Evol.">
        <title>Genome-scale phylogeny and comparative genomics of the fungal order Sordariales.</title>
        <authorList>
            <person name="Hensen N."/>
            <person name="Bonometti L."/>
            <person name="Westerberg I."/>
            <person name="Brannstrom I.O."/>
            <person name="Guillou S."/>
            <person name="Cros-Aarteil S."/>
            <person name="Calhoun S."/>
            <person name="Haridas S."/>
            <person name="Kuo A."/>
            <person name="Mondo S."/>
            <person name="Pangilinan J."/>
            <person name="Riley R."/>
            <person name="LaButti K."/>
            <person name="Andreopoulos B."/>
            <person name="Lipzen A."/>
            <person name="Chen C."/>
            <person name="Yan M."/>
            <person name="Daum C."/>
            <person name="Ng V."/>
            <person name="Clum A."/>
            <person name="Steindorff A."/>
            <person name="Ohm R.A."/>
            <person name="Martin F."/>
            <person name="Silar P."/>
            <person name="Natvig D.O."/>
            <person name="Lalanne C."/>
            <person name="Gautier V."/>
            <person name="Ament-Velasquez S.L."/>
            <person name="Kruys A."/>
            <person name="Hutchinson M.I."/>
            <person name="Powell A.J."/>
            <person name="Barry K."/>
            <person name="Miller A.N."/>
            <person name="Grigoriev I.V."/>
            <person name="Debuchy R."/>
            <person name="Gladieux P."/>
            <person name="Hiltunen Thoren M."/>
            <person name="Johannesson H."/>
        </authorList>
    </citation>
    <scope>NUCLEOTIDE SEQUENCE</scope>
    <source>
        <strain evidence="2">CBS 232.78</strain>
    </source>
</reference>
<keyword evidence="3" id="KW-1185">Reference proteome</keyword>
<gene>
    <name evidence="2" type="ORF">B0H63DRAFT_57630</name>
</gene>
<evidence type="ECO:0000313" key="3">
    <source>
        <dbReference type="Proteomes" id="UP001285441"/>
    </source>
</evidence>
<feature type="transmembrane region" description="Helical" evidence="1">
    <location>
        <begin position="7"/>
        <end position="29"/>
    </location>
</feature>